<name>A0A177UC63_9BASI</name>
<dbReference type="SUPFAM" id="SSF58113">
    <property type="entry name" value="Apolipoprotein A-I"/>
    <property type="match status" value="1"/>
</dbReference>
<proteinExistence type="predicted"/>
<dbReference type="AlphaFoldDB" id="A0A177UC63"/>
<comment type="caution">
    <text evidence="2">The sequence shown here is derived from an EMBL/GenBank/DDBJ whole genome shotgun (WGS) entry which is preliminary data.</text>
</comment>
<evidence type="ECO:0000313" key="1">
    <source>
        <dbReference type="EMBL" id="CAD6957404.1"/>
    </source>
</evidence>
<evidence type="ECO:0000313" key="3">
    <source>
        <dbReference type="Proteomes" id="UP000077671"/>
    </source>
</evidence>
<dbReference type="EMBL" id="LWDD02000839">
    <property type="protein sequence ID" value="KAE8256501.1"/>
    <property type="molecule type" value="Genomic_DNA"/>
</dbReference>
<gene>
    <name evidence="2" type="ORF">A4X03_0g5342</name>
    <name evidence="1" type="ORF">JKIAZH3_G1226</name>
</gene>
<accession>A0A177UC63</accession>
<evidence type="ECO:0000313" key="2">
    <source>
        <dbReference type="EMBL" id="KAE8256501.1"/>
    </source>
</evidence>
<dbReference type="EMBL" id="CAJHJG010006493">
    <property type="protein sequence ID" value="CAD6957404.1"/>
    <property type="molecule type" value="Genomic_DNA"/>
</dbReference>
<organism evidence="2 3">
    <name type="scientific">Tilletia caries</name>
    <name type="common">wheat bunt fungus</name>
    <dbReference type="NCBI Taxonomy" id="13290"/>
    <lineage>
        <taxon>Eukaryota</taxon>
        <taxon>Fungi</taxon>
        <taxon>Dikarya</taxon>
        <taxon>Basidiomycota</taxon>
        <taxon>Ustilaginomycotina</taxon>
        <taxon>Exobasidiomycetes</taxon>
        <taxon>Tilletiales</taxon>
        <taxon>Tilletiaceae</taxon>
        <taxon>Tilletia</taxon>
    </lineage>
</organism>
<dbReference type="Proteomes" id="UP000077671">
    <property type="component" value="Unassembled WGS sequence"/>
</dbReference>
<protein>
    <submittedName>
        <fullName evidence="2">Uncharacterized protein</fullName>
    </submittedName>
</protein>
<keyword evidence="4" id="KW-1185">Reference proteome</keyword>
<reference evidence="2" key="1">
    <citation type="submission" date="2016-04" db="EMBL/GenBank/DDBJ databases">
        <authorList>
            <person name="Nguyen H.D."/>
            <person name="Kesanakurti P."/>
            <person name="Cullis J."/>
            <person name="Levesque C.A."/>
            <person name="Hambleton S."/>
        </authorList>
    </citation>
    <scope>NUCLEOTIDE SEQUENCE</scope>
    <source>
        <strain evidence="2">DAOMC 238032</strain>
    </source>
</reference>
<reference evidence="1" key="3">
    <citation type="submission" date="2020-10" db="EMBL/GenBank/DDBJ databases">
        <authorList>
            <person name="Sedaghatjoo S."/>
        </authorList>
    </citation>
    <scope>NUCLEOTIDE SEQUENCE</scope>
    <source>
        <strain evidence="1">AZH3</strain>
    </source>
</reference>
<reference evidence="2" key="2">
    <citation type="journal article" date="2019" name="IMA Fungus">
        <title>Genome sequencing and comparison of five Tilletia species to identify candidate genes for the detection of regulated species infecting wheat.</title>
        <authorList>
            <person name="Nguyen H.D.T."/>
            <person name="Sultana T."/>
            <person name="Kesanakurti P."/>
            <person name="Hambleton S."/>
        </authorList>
    </citation>
    <scope>NUCLEOTIDE SEQUENCE</scope>
    <source>
        <strain evidence="2">DAOMC 238032</strain>
    </source>
</reference>
<evidence type="ECO:0000313" key="4">
    <source>
        <dbReference type="Proteomes" id="UP000836402"/>
    </source>
</evidence>
<dbReference type="Proteomes" id="UP000836402">
    <property type="component" value="Unassembled WGS sequence"/>
</dbReference>
<sequence length="186" mass="20481">MEPPQRPTGWHPPAAAGVPGNLIRYASALEGAYLNSGRLSDGLARLNSVTLSLSSVSEHNVKEMERLHGQLLNDLQHLEDGVKHELTTAQGRLQMQVQGMQAQLQEELDQTHQRVHQQLLAGLRRIRGQMVATNEASSVQLEAAVSDVSGCAAQLRTDIQHNEADYMQALSQLLIYNSWTSAWPEA</sequence>